<feature type="transmembrane region" description="Helical" evidence="7">
    <location>
        <begin position="53"/>
        <end position="73"/>
    </location>
</feature>
<dbReference type="Gene3D" id="1.10.3860.10">
    <property type="entry name" value="Sodium:dicarboxylate symporter"/>
    <property type="match status" value="1"/>
</dbReference>
<dbReference type="InterPro" id="IPR036458">
    <property type="entry name" value="Na:dicarbo_symporter_sf"/>
</dbReference>
<dbReference type="RefSeq" id="WP_319969499.1">
    <property type="nucleotide sequence ID" value="NZ_JAXAVW010000027.1"/>
</dbReference>
<dbReference type="NCBIfam" id="NF002461">
    <property type="entry name" value="PRK01663.1"/>
    <property type="match status" value="1"/>
</dbReference>
<keyword evidence="3 7" id="KW-0812">Transmembrane</keyword>
<comment type="caution">
    <text evidence="8">The sequence shown here is derived from an EMBL/GenBank/DDBJ whole genome shotgun (WGS) entry which is preliminary data.</text>
</comment>
<dbReference type="InterPro" id="IPR001991">
    <property type="entry name" value="Na-dicarboxylate_symporter"/>
</dbReference>
<evidence type="ECO:0000256" key="6">
    <source>
        <dbReference type="ARBA" id="ARBA00023136"/>
    </source>
</evidence>
<evidence type="ECO:0000313" key="8">
    <source>
        <dbReference type="EMBL" id="MDX8034480.1"/>
    </source>
</evidence>
<keyword evidence="9" id="KW-1185">Reference proteome</keyword>
<dbReference type="Pfam" id="PF00375">
    <property type="entry name" value="SDF"/>
    <property type="match status" value="1"/>
</dbReference>
<dbReference type="EMBL" id="JAXAVW010000027">
    <property type="protein sequence ID" value="MDX8034480.1"/>
    <property type="molecule type" value="Genomic_DNA"/>
</dbReference>
<sequence length="449" mass="46598">MATTTTGRKPIYKHLYFWVLVSIVLGAAVGFLFPKQASEMKWLADLFVNLVKVVIAPTIFATIIVGIAGLGNLAKAGGLALRTILYFTAMTTVALAIGLLVVNIVAPGHQGGAIALNESAAEATLKSASTAETGVTGFILSLVPKSFVSAFTDGQLIQVLVVAILVAVAVAGMGERGAKVVSAMETLSKVMFGIIKIVMYAAPIGAFGGIAYTVGKFGGGILGKLLWLMGSFYATCLLFIVVVLGIVARIAGFSLLKFLRYIKDEILIVLGTSSSESVLPRMMVKLEAAGAQKSVVGLTIPTGYSFNLDGTCIYLTMGAIFIAQATGHDVSIGVQIGLLLFMLIASKGAAGVTGAGLVTLAASLQAFEAHSAIPAVGIALIVGIDRFMSEARAITNVIGNGVGSLVVAAWQKGLDKERLNEVLDNPDLVDVDDLLEKQHAESDKAAAAH</sequence>
<keyword evidence="6 7" id="KW-0472">Membrane</keyword>
<evidence type="ECO:0000256" key="4">
    <source>
        <dbReference type="ARBA" id="ARBA00022847"/>
    </source>
</evidence>
<dbReference type="SUPFAM" id="SSF118215">
    <property type="entry name" value="Proton glutamate symport protein"/>
    <property type="match status" value="1"/>
</dbReference>
<feature type="transmembrane region" description="Helical" evidence="7">
    <location>
        <begin position="156"/>
        <end position="178"/>
    </location>
</feature>
<evidence type="ECO:0000256" key="2">
    <source>
        <dbReference type="ARBA" id="ARBA00022448"/>
    </source>
</evidence>
<protein>
    <submittedName>
        <fullName evidence="8">C4-dicarboxylate transporter DctA</fullName>
    </submittedName>
</protein>
<evidence type="ECO:0000313" key="9">
    <source>
        <dbReference type="Proteomes" id="UP001285521"/>
    </source>
</evidence>
<dbReference type="PANTHER" id="PTHR42865:SF1">
    <property type="entry name" value="AEROBIC C4-DICARBOXYLATE TRANSPORT PROTEIN"/>
    <property type="match status" value="1"/>
</dbReference>
<dbReference type="PANTHER" id="PTHR42865">
    <property type="entry name" value="PROTON/GLUTAMATE-ASPARTATE SYMPORTER"/>
    <property type="match status" value="1"/>
</dbReference>
<evidence type="ECO:0000256" key="5">
    <source>
        <dbReference type="ARBA" id="ARBA00022989"/>
    </source>
</evidence>
<reference evidence="8 9" key="1">
    <citation type="submission" date="2023-11" db="EMBL/GenBank/DDBJ databases">
        <title>Lentzea sokolovensis, sp. nov., Lentzea kristufkii, sp. nov., and Lentzea miocenensis, sp. nov., rare actinobacteria from Sokolov Coal Basin, Miocene lacustrine sediment, Czech Republic.</title>
        <authorList>
            <person name="Lara A."/>
            <person name="Kotroba L."/>
            <person name="Nouioui I."/>
            <person name="Neumann-Schaal M."/>
            <person name="Mast Y."/>
            <person name="Chronakova A."/>
        </authorList>
    </citation>
    <scope>NUCLEOTIDE SEQUENCE [LARGE SCALE GENOMIC DNA]</scope>
    <source>
        <strain evidence="8 9">BCCO 10_0856</strain>
    </source>
</reference>
<reference evidence="8 9" key="2">
    <citation type="submission" date="2023-11" db="EMBL/GenBank/DDBJ databases">
        <authorList>
            <person name="Lara A.C."/>
            <person name="Chronakova A."/>
        </authorList>
    </citation>
    <scope>NUCLEOTIDE SEQUENCE [LARGE SCALE GENOMIC DNA]</scope>
    <source>
        <strain evidence="8 9">BCCO 10_0856</strain>
    </source>
</reference>
<evidence type="ECO:0000256" key="7">
    <source>
        <dbReference type="SAM" id="Phobius"/>
    </source>
</evidence>
<dbReference type="Proteomes" id="UP001285521">
    <property type="component" value="Unassembled WGS sequence"/>
</dbReference>
<dbReference type="PROSITE" id="PS00714">
    <property type="entry name" value="NA_DICARBOXYL_SYMP_2"/>
    <property type="match status" value="1"/>
</dbReference>
<proteinExistence type="predicted"/>
<keyword evidence="4" id="KW-0769">Symport</keyword>
<feature type="transmembrane region" description="Helical" evidence="7">
    <location>
        <begin position="15"/>
        <end position="33"/>
    </location>
</feature>
<name>A0ABU4T8Q1_9PSEU</name>
<feature type="transmembrane region" description="Helical" evidence="7">
    <location>
        <begin position="85"/>
        <end position="106"/>
    </location>
</feature>
<keyword evidence="2" id="KW-0813">Transport</keyword>
<organism evidence="8 9">
    <name type="scientific">Lentzea miocenica</name>
    <dbReference type="NCBI Taxonomy" id="3095431"/>
    <lineage>
        <taxon>Bacteria</taxon>
        <taxon>Bacillati</taxon>
        <taxon>Actinomycetota</taxon>
        <taxon>Actinomycetes</taxon>
        <taxon>Pseudonocardiales</taxon>
        <taxon>Pseudonocardiaceae</taxon>
        <taxon>Lentzea</taxon>
    </lineage>
</organism>
<feature type="transmembrane region" description="Helical" evidence="7">
    <location>
        <begin position="232"/>
        <end position="256"/>
    </location>
</feature>
<evidence type="ECO:0000256" key="3">
    <source>
        <dbReference type="ARBA" id="ARBA00022692"/>
    </source>
</evidence>
<accession>A0ABU4T8Q1</accession>
<feature type="transmembrane region" description="Helical" evidence="7">
    <location>
        <begin position="190"/>
        <end position="212"/>
    </location>
</feature>
<evidence type="ECO:0000256" key="1">
    <source>
        <dbReference type="ARBA" id="ARBA00004141"/>
    </source>
</evidence>
<gene>
    <name evidence="8" type="primary">dctA</name>
    <name evidence="8" type="ORF">SK803_30040</name>
</gene>
<dbReference type="PRINTS" id="PR00173">
    <property type="entry name" value="EDTRNSPORT"/>
</dbReference>
<keyword evidence="5 7" id="KW-1133">Transmembrane helix</keyword>
<comment type="subcellular location">
    <subcellularLocation>
        <location evidence="1">Membrane</location>
        <topology evidence="1">Multi-pass membrane protein</topology>
    </subcellularLocation>
</comment>
<dbReference type="InterPro" id="IPR018107">
    <property type="entry name" value="Na-dicarboxylate_symporter_CS"/>
</dbReference>